<name>A0A1J4RPI2_9BACT</name>
<dbReference type="STRING" id="1805034.AUJ59_02955"/>
<reference evidence="1 2" key="1">
    <citation type="journal article" date="2016" name="Environ. Microbiol.">
        <title>Genomic resolution of a cold subsurface aquifer community provides metabolic insights for novel microbes adapted to high CO concentrations.</title>
        <authorList>
            <person name="Probst A.J."/>
            <person name="Castelle C.J."/>
            <person name="Singh A."/>
            <person name="Brown C.T."/>
            <person name="Anantharaman K."/>
            <person name="Sharon I."/>
            <person name="Hug L.A."/>
            <person name="Burstein D."/>
            <person name="Emerson J.B."/>
            <person name="Thomas B.C."/>
            <person name="Banfield J.F."/>
        </authorList>
    </citation>
    <scope>NUCLEOTIDE SEQUENCE [LARGE SCALE GENOMIC DNA]</scope>
    <source>
        <strain evidence="1">CG1_02_47_37</strain>
    </source>
</reference>
<accession>A0A1J4RPI2</accession>
<dbReference type="EMBL" id="MNUI01000049">
    <property type="protein sequence ID" value="OIN88952.1"/>
    <property type="molecule type" value="Genomic_DNA"/>
</dbReference>
<organism evidence="1 2">
    <name type="scientific">Candidatus Beckwithbacteria bacterium CG1_02_47_37</name>
    <dbReference type="NCBI Taxonomy" id="1805034"/>
    <lineage>
        <taxon>Bacteria</taxon>
        <taxon>Candidatus Beckwithiibacteriota</taxon>
    </lineage>
</organism>
<dbReference type="AlphaFoldDB" id="A0A1J4RPI2"/>
<protein>
    <recommendedName>
        <fullName evidence="3">CarD-like/TRCF RNAP-interacting domain-containing protein</fullName>
    </recommendedName>
</protein>
<dbReference type="Proteomes" id="UP000183144">
    <property type="component" value="Unassembled WGS sequence"/>
</dbReference>
<evidence type="ECO:0000313" key="2">
    <source>
        <dbReference type="Proteomes" id="UP000183144"/>
    </source>
</evidence>
<comment type="caution">
    <text evidence="1">The sequence shown here is derived from an EMBL/GenBank/DDBJ whole genome shotgun (WGS) entry which is preliminary data.</text>
</comment>
<gene>
    <name evidence="1" type="ORF">AUJ59_02955</name>
</gene>
<proteinExistence type="predicted"/>
<evidence type="ECO:0000313" key="1">
    <source>
        <dbReference type="EMBL" id="OIN88952.1"/>
    </source>
</evidence>
<sequence>MFKVGDLLVRFGKILKVAEIKDDSIEMRPFFNLKSSNGLTYSIQTQNLDSGKIRKLITKEKLQQLLQLLKNASLPTEINVLENKLSLNTQNLGESLQLLKTLWHEKQNHAGFLPGGRLSLYQQTLAQVSDEVAAVKGILPEEAKRLILTSLK</sequence>
<evidence type="ECO:0008006" key="3">
    <source>
        <dbReference type="Google" id="ProtNLM"/>
    </source>
</evidence>